<reference evidence="2" key="1">
    <citation type="submission" date="2020-10" db="EMBL/GenBank/DDBJ databases">
        <title>Whole-genome sequence of Luteibacter sp. EIF3.</title>
        <authorList>
            <person name="Friedrich I."/>
            <person name="Hertel R."/>
            <person name="Daniel R."/>
        </authorList>
    </citation>
    <scope>NUCLEOTIDE SEQUENCE</scope>
    <source>
        <strain evidence="2">EIF3</strain>
    </source>
</reference>
<dbReference type="InterPro" id="IPR024467">
    <property type="entry name" value="Xre/MbcA/ParS-like_toxin-bd"/>
</dbReference>
<keyword evidence="3" id="KW-1185">Reference proteome</keyword>
<accession>A0ABY4T3L9</accession>
<dbReference type="RefSeq" id="WP_425602613.1">
    <property type="nucleotide sequence ID" value="NZ_CP063231.1"/>
</dbReference>
<proteinExistence type="predicted"/>
<sequence length="81" mass="8596">MAVVDDLRVRRVLQAAEAISGDRGKAVVWLQEPIATFGGKTALELVAAGAPMTCWVTLPRSNPVTSVDLPALDEHVTSVAR</sequence>
<dbReference type="EMBL" id="CP063231">
    <property type="protein sequence ID" value="URL59489.1"/>
    <property type="molecule type" value="Genomic_DNA"/>
</dbReference>
<evidence type="ECO:0000259" key="1">
    <source>
        <dbReference type="Pfam" id="PF09722"/>
    </source>
</evidence>
<gene>
    <name evidence="2" type="ORF">IM816_05130</name>
</gene>
<evidence type="ECO:0000313" key="2">
    <source>
        <dbReference type="EMBL" id="URL59489.1"/>
    </source>
</evidence>
<dbReference type="Pfam" id="PF09722">
    <property type="entry name" value="Xre_MbcA_ParS_C"/>
    <property type="match status" value="1"/>
</dbReference>
<feature type="domain" description="Antitoxin Xre/MbcA/ParS-like toxin-binding" evidence="1">
    <location>
        <begin position="15"/>
        <end position="46"/>
    </location>
</feature>
<dbReference type="Proteomes" id="UP001056681">
    <property type="component" value="Chromosome"/>
</dbReference>
<organism evidence="2 3">
    <name type="scientific">Luteibacter flocculans</name>
    <dbReference type="NCBI Taxonomy" id="2780091"/>
    <lineage>
        <taxon>Bacteria</taxon>
        <taxon>Pseudomonadati</taxon>
        <taxon>Pseudomonadota</taxon>
        <taxon>Gammaproteobacteria</taxon>
        <taxon>Lysobacterales</taxon>
        <taxon>Rhodanobacteraceae</taxon>
        <taxon>Luteibacter</taxon>
    </lineage>
</organism>
<name>A0ABY4T3L9_9GAMM</name>
<evidence type="ECO:0000313" key="3">
    <source>
        <dbReference type="Proteomes" id="UP001056681"/>
    </source>
</evidence>
<protein>
    <submittedName>
        <fullName evidence="2">DUF2384 domain-containing protein</fullName>
    </submittedName>
</protein>